<proteinExistence type="predicted"/>
<dbReference type="InterPro" id="IPR004174">
    <property type="entry name" value="GpW"/>
</dbReference>
<accession>A0A6J5FS79</accession>
<dbReference type="Pfam" id="PF02831">
    <property type="entry name" value="gpW"/>
    <property type="match status" value="1"/>
</dbReference>
<dbReference type="Gene3D" id="3.30.1580.10">
    <property type="entry name" value="Head-to-tail joining protein W"/>
    <property type="match status" value="1"/>
</dbReference>
<dbReference type="InterPro" id="IPR036626">
    <property type="entry name" value="GpW_sf"/>
</dbReference>
<evidence type="ECO:0000313" key="2">
    <source>
        <dbReference type="Proteomes" id="UP000494119"/>
    </source>
</evidence>
<keyword evidence="2" id="KW-1185">Reference proteome</keyword>
<dbReference type="Proteomes" id="UP000494119">
    <property type="component" value="Unassembled WGS sequence"/>
</dbReference>
<gene>
    <name evidence="1" type="ORF">LMG28688_01608</name>
</gene>
<sequence>MATSDISSPYYGMTDAQLTAALTSAQQAYIQLRMGSKVVTVSYAQGGGSRSATFQQTDMANLRMLIAELQQALNPGVCIRRRRPMKPLF</sequence>
<dbReference type="SUPFAM" id="SSF64210">
    <property type="entry name" value="Head-to-tail joining protein W, gpW"/>
    <property type="match status" value="1"/>
</dbReference>
<dbReference type="EMBL" id="CADIKL010000006">
    <property type="protein sequence ID" value="CAB3783244.1"/>
    <property type="molecule type" value="Genomic_DNA"/>
</dbReference>
<reference evidence="1 2" key="1">
    <citation type="submission" date="2020-04" db="EMBL/GenBank/DDBJ databases">
        <authorList>
            <person name="De Canck E."/>
        </authorList>
    </citation>
    <scope>NUCLEOTIDE SEQUENCE [LARGE SCALE GENOMIC DNA]</scope>
    <source>
        <strain evidence="1 2">LMG 28688</strain>
    </source>
</reference>
<dbReference type="AlphaFoldDB" id="A0A6J5FS79"/>
<dbReference type="GO" id="GO:0019058">
    <property type="term" value="P:viral life cycle"/>
    <property type="evidence" value="ECO:0007669"/>
    <property type="project" value="InterPro"/>
</dbReference>
<evidence type="ECO:0000313" key="1">
    <source>
        <dbReference type="EMBL" id="CAB3783244.1"/>
    </source>
</evidence>
<name>A0A6J5FS79_9BURK</name>
<protein>
    <recommendedName>
        <fullName evidence="3">Phage head-tail adapter protein</fullName>
    </recommendedName>
</protein>
<organism evidence="1 2">
    <name type="scientific">Paraburkholderia caffeinitolerans</name>
    <dbReference type="NCBI Taxonomy" id="1723730"/>
    <lineage>
        <taxon>Bacteria</taxon>
        <taxon>Pseudomonadati</taxon>
        <taxon>Pseudomonadota</taxon>
        <taxon>Betaproteobacteria</taxon>
        <taxon>Burkholderiales</taxon>
        <taxon>Burkholderiaceae</taxon>
        <taxon>Paraburkholderia</taxon>
    </lineage>
</organism>
<evidence type="ECO:0008006" key="3">
    <source>
        <dbReference type="Google" id="ProtNLM"/>
    </source>
</evidence>